<name>A0A0A2M2S0_9FLAO</name>
<feature type="signal peptide" evidence="1">
    <location>
        <begin position="1"/>
        <end position="20"/>
    </location>
</feature>
<keyword evidence="3" id="KW-1185">Reference proteome</keyword>
<dbReference type="AlphaFoldDB" id="A0A0A2M2S0"/>
<dbReference type="RefSeq" id="WP_020214221.1">
    <property type="nucleotide sequence ID" value="NZ_JRLX01000009.1"/>
</dbReference>
<feature type="chain" id="PRO_5002002789" evidence="1">
    <location>
        <begin position="21"/>
        <end position="137"/>
    </location>
</feature>
<dbReference type="Proteomes" id="UP000030152">
    <property type="component" value="Unassembled WGS sequence"/>
</dbReference>
<gene>
    <name evidence="2" type="ORF">Q765_10045</name>
</gene>
<organism evidence="2 3">
    <name type="scientific">Flavobacterium rivuli WB 3.3-2 = DSM 21788</name>
    <dbReference type="NCBI Taxonomy" id="1121895"/>
    <lineage>
        <taxon>Bacteria</taxon>
        <taxon>Pseudomonadati</taxon>
        <taxon>Bacteroidota</taxon>
        <taxon>Flavobacteriia</taxon>
        <taxon>Flavobacteriales</taxon>
        <taxon>Flavobacteriaceae</taxon>
        <taxon>Flavobacterium</taxon>
    </lineage>
</organism>
<dbReference type="EMBL" id="JRLX01000009">
    <property type="protein sequence ID" value="KGO86559.1"/>
    <property type="molecule type" value="Genomic_DNA"/>
</dbReference>
<comment type="caution">
    <text evidence="2">The sequence shown here is derived from an EMBL/GenBank/DDBJ whole genome shotgun (WGS) entry which is preliminary data.</text>
</comment>
<evidence type="ECO:0000313" key="2">
    <source>
        <dbReference type="EMBL" id="KGO86559.1"/>
    </source>
</evidence>
<evidence type="ECO:0000256" key="1">
    <source>
        <dbReference type="SAM" id="SignalP"/>
    </source>
</evidence>
<evidence type="ECO:0000313" key="3">
    <source>
        <dbReference type="Proteomes" id="UP000030152"/>
    </source>
</evidence>
<accession>A0A0A2M2S0</accession>
<proteinExistence type="predicted"/>
<dbReference type="STRING" id="1121895.GCA_000378485_03057"/>
<protein>
    <submittedName>
        <fullName evidence="2">Uncharacterized protein</fullName>
    </submittedName>
</protein>
<reference evidence="2 3" key="1">
    <citation type="submission" date="2013-09" db="EMBL/GenBank/DDBJ databases">
        <authorList>
            <person name="Zeng Z."/>
            <person name="Chen C."/>
        </authorList>
    </citation>
    <scope>NUCLEOTIDE SEQUENCE [LARGE SCALE GENOMIC DNA]</scope>
    <source>
        <strain evidence="2 3">WB 3.3-2</strain>
    </source>
</reference>
<sequence length="137" mass="15769">MIQKITFIAFTLLLSFFTNAQEKTCSKFKEGTFKVTDPTSKKICYITRKGNVQTEKMENAEEVYDFDIVWIDDCTYTVSPTPATAARIKDINKAGTMTVMITRAKDSSYVQRIKIANKPKFRREDKVYLVKNEENKG</sequence>
<dbReference type="eggNOG" id="ENOG5032JEQ">
    <property type="taxonomic scope" value="Bacteria"/>
</dbReference>
<keyword evidence="1" id="KW-0732">Signal</keyword>
<dbReference type="OrthoDB" id="983030at2"/>